<evidence type="ECO:0000259" key="10">
    <source>
        <dbReference type="PROSITE" id="PS51713"/>
    </source>
</evidence>
<dbReference type="GO" id="GO:0000028">
    <property type="term" value="P:ribosomal small subunit assembly"/>
    <property type="evidence" value="ECO:0007669"/>
    <property type="project" value="TreeGrafter"/>
</dbReference>
<keyword evidence="6" id="KW-0699">rRNA-binding</keyword>
<dbReference type="PANTHER" id="PTHR42698:SF1">
    <property type="entry name" value="GTPASE ERA, MITOCHONDRIAL"/>
    <property type="match status" value="1"/>
</dbReference>
<dbReference type="Gene3D" id="3.40.50.300">
    <property type="entry name" value="P-loop containing nucleotide triphosphate hydrolases"/>
    <property type="match status" value="1"/>
</dbReference>
<keyword evidence="6" id="KW-1003">Cell membrane</keyword>
<dbReference type="GO" id="GO:0043024">
    <property type="term" value="F:ribosomal small subunit binding"/>
    <property type="evidence" value="ECO:0007669"/>
    <property type="project" value="TreeGrafter"/>
</dbReference>
<evidence type="ECO:0000256" key="3">
    <source>
        <dbReference type="ARBA" id="ARBA00022741"/>
    </source>
</evidence>
<dbReference type="InterPro" id="IPR015946">
    <property type="entry name" value="KH_dom-like_a/b"/>
</dbReference>
<dbReference type="STRING" id="1307763.L21SP4_01387"/>
<dbReference type="GO" id="GO:0005886">
    <property type="term" value="C:plasma membrane"/>
    <property type="evidence" value="ECO:0007669"/>
    <property type="project" value="UniProtKB-SubCell"/>
</dbReference>
<dbReference type="Gene3D" id="3.30.300.20">
    <property type="match status" value="1"/>
</dbReference>
<evidence type="ECO:0000313" key="11">
    <source>
        <dbReference type="EMBL" id="AKJ64635.1"/>
    </source>
</evidence>
<evidence type="ECO:0000256" key="2">
    <source>
        <dbReference type="ARBA" id="ARBA00020484"/>
    </source>
</evidence>
<dbReference type="NCBIfam" id="NF000908">
    <property type="entry name" value="PRK00089.1"/>
    <property type="match status" value="1"/>
</dbReference>
<dbReference type="InterPro" id="IPR004044">
    <property type="entry name" value="KH_dom_type_2"/>
</dbReference>
<dbReference type="InterPro" id="IPR027417">
    <property type="entry name" value="P-loop_NTPase"/>
</dbReference>
<feature type="region of interest" description="G2" evidence="7">
    <location>
        <begin position="43"/>
        <end position="47"/>
    </location>
</feature>
<keyword evidence="6" id="KW-0472">Membrane</keyword>
<name>A0A0G3EIJ4_9BACT</name>
<keyword evidence="4 6" id="KW-0694">RNA-binding</keyword>
<dbReference type="OrthoDB" id="9805918at2"/>
<organism evidence="11 12">
    <name type="scientific">Kiritimatiella glycovorans</name>
    <dbReference type="NCBI Taxonomy" id="1307763"/>
    <lineage>
        <taxon>Bacteria</taxon>
        <taxon>Pseudomonadati</taxon>
        <taxon>Kiritimatiellota</taxon>
        <taxon>Kiritimatiellia</taxon>
        <taxon>Kiritimatiellales</taxon>
        <taxon>Kiritimatiellaceae</taxon>
        <taxon>Kiritimatiella</taxon>
    </lineage>
</organism>
<comment type="function">
    <text evidence="6">An essential GTPase that binds both GDP and GTP, with rapid nucleotide exchange. Plays a role in 16S rRNA processing and 30S ribosomal subunit biogenesis and possibly also in cell cycle regulation and energy metabolism.</text>
</comment>
<dbReference type="GO" id="GO:0070181">
    <property type="term" value="F:small ribosomal subunit rRNA binding"/>
    <property type="evidence" value="ECO:0007669"/>
    <property type="project" value="UniProtKB-UniRule"/>
</dbReference>
<dbReference type="NCBIfam" id="TIGR00436">
    <property type="entry name" value="era"/>
    <property type="match status" value="1"/>
</dbReference>
<dbReference type="PANTHER" id="PTHR42698">
    <property type="entry name" value="GTPASE ERA"/>
    <property type="match status" value="1"/>
</dbReference>
<keyword evidence="5 6" id="KW-0342">GTP-binding</keyword>
<feature type="region of interest" description="G5" evidence="7">
    <location>
        <begin position="160"/>
        <end position="162"/>
    </location>
</feature>
<dbReference type="HAMAP" id="MF_00367">
    <property type="entry name" value="GTPase_Era"/>
    <property type="match status" value="1"/>
</dbReference>
<feature type="region of interest" description="G1" evidence="7">
    <location>
        <begin position="17"/>
        <end position="24"/>
    </location>
</feature>
<feature type="binding site" evidence="6">
    <location>
        <begin position="17"/>
        <end position="24"/>
    </location>
    <ligand>
        <name>GTP</name>
        <dbReference type="ChEBI" id="CHEBI:37565"/>
    </ligand>
</feature>
<evidence type="ECO:0000256" key="7">
    <source>
        <dbReference type="PROSITE-ProRule" id="PRU01050"/>
    </source>
</evidence>
<feature type="domain" description="KH type-2" evidence="9">
    <location>
        <begin position="212"/>
        <end position="290"/>
    </location>
</feature>
<dbReference type="InterPro" id="IPR030388">
    <property type="entry name" value="G_ERA_dom"/>
</dbReference>
<dbReference type="Pfam" id="PF07650">
    <property type="entry name" value="KH_2"/>
    <property type="match status" value="1"/>
</dbReference>
<dbReference type="GO" id="GO:0005829">
    <property type="term" value="C:cytosol"/>
    <property type="evidence" value="ECO:0007669"/>
    <property type="project" value="TreeGrafter"/>
</dbReference>
<dbReference type="GO" id="GO:0003924">
    <property type="term" value="F:GTPase activity"/>
    <property type="evidence" value="ECO:0007669"/>
    <property type="project" value="UniProtKB-UniRule"/>
</dbReference>
<dbReference type="CDD" id="cd22534">
    <property type="entry name" value="KH-II_Era"/>
    <property type="match status" value="1"/>
</dbReference>
<dbReference type="Pfam" id="PF01926">
    <property type="entry name" value="MMR_HSR1"/>
    <property type="match status" value="1"/>
</dbReference>
<dbReference type="InterPro" id="IPR005225">
    <property type="entry name" value="Small_GTP-bd"/>
</dbReference>
<dbReference type="PROSITE" id="PS51713">
    <property type="entry name" value="G_ERA"/>
    <property type="match status" value="1"/>
</dbReference>
<keyword evidence="6" id="KW-0690">Ribosome biogenesis</keyword>
<dbReference type="SUPFAM" id="SSF54814">
    <property type="entry name" value="Prokaryotic type KH domain (KH-domain type II)"/>
    <property type="match status" value="1"/>
</dbReference>
<evidence type="ECO:0000256" key="4">
    <source>
        <dbReference type="ARBA" id="ARBA00022884"/>
    </source>
</evidence>
<dbReference type="Proteomes" id="UP000035268">
    <property type="component" value="Chromosome"/>
</dbReference>
<reference evidence="11 12" key="2">
    <citation type="journal article" date="2016" name="ISME J.">
        <title>Characterization of the first cultured representative of Verrucomicrobia subdivision 5 indicates the proposal of a novel phylum.</title>
        <authorList>
            <person name="Spring S."/>
            <person name="Bunk B."/>
            <person name="Sproer C."/>
            <person name="Schumann P."/>
            <person name="Rohde M."/>
            <person name="Tindall B.J."/>
            <person name="Klenk H.P."/>
        </authorList>
    </citation>
    <scope>NUCLEOTIDE SEQUENCE [LARGE SCALE GENOMIC DNA]</scope>
    <source>
        <strain evidence="11 12">L21-Fru-AB</strain>
    </source>
</reference>
<dbReference type="GO" id="GO:0005525">
    <property type="term" value="F:GTP binding"/>
    <property type="evidence" value="ECO:0007669"/>
    <property type="project" value="UniProtKB-UniRule"/>
</dbReference>
<comment type="subcellular location">
    <subcellularLocation>
        <location evidence="6">Cytoplasm</location>
    </subcellularLocation>
    <subcellularLocation>
        <location evidence="6">Cell membrane</location>
        <topology evidence="6">Peripheral membrane protein</topology>
    </subcellularLocation>
</comment>
<protein>
    <recommendedName>
        <fullName evidence="2 6">GTPase Era</fullName>
    </recommendedName>
</protein>
<dbReference type="AlphaFoldDB" id="A0A0G3EIJ4"/>
<dbReference type="NCBIfam" id="TIGR00231">
    <property type="entry name" value="small_GTP"/>
    <property type="match status" value="1"/>
</dbReference>
<dbReference type="PROSITE" id="PS50823">
    <property type="entry name" value="KH_TYPE_2"/>
    <property type="match status" value="1"/>
</dbReference>
<feature type="region of interest" description="G3" evidence="7">
    <location>
        <begin position="64"/>
        <end position="67"/>
    </location>
</feature>
<keyword evidence="12" id="KW-1185">Reference proteome</keyword>
<dbReference type="RefSeq" id="WP_052881945.1">
    <property type="nucleotide sequence ID" value="NZ_CP010904.1"/>
</dbReference>
<dbReference type="InterPro" id="IPR009019">
    <property type="entry name" value="KH_sf_prok-type"/>
</dbReference>
<evidence type="ECO:0000256" key="5">
    <source>
        <dbReference type="ARBA" id="ARBA00023134"/>
    </source>
</evidence>
<evidence type="ECO:0000259" key="9">
    <source>
        <dbReference type="PROSITE" id="PS50823"/>
    </source>
</evidence>
<dbReference type="CDD" id="cd04163">
    <property type="entry name" value="Era"/>
    <property type="match status" value="1"/>
</dbReference>
<evidence type="ECO:0000256" key="8">
    <source>
        <dbReference type="RuleBase" id="RU003761"/>
    </source>
</evidence>
<proteinExistence type="inferred from homology"/>
<feature type="domain" description="Era-type G" evidence="10">
    <location>
        <begin position="9"/>
        <end position="181"/>
    </location>
</feature>
<evidence type="ECO:0000313" key="12">
    <source>
        <dbReference type="Proteomes" id="UP000035268"/>
    </source>
</evidence>
<dbReference type="InterPro" id="IPR006073">
    <property type="entry name" value="GTP-bd"/>
</dbReference>
<keyword evidence="6" id="KW-0963">Cytoplasm</keyword>
<comment type="subunit">
    <text evidence="6">Monomer.</text>
</comment>
<feature type="binding site" evidence="6">
    <location>
        <begin position="126"/>
        <end position="129"/>
    </location>
    <ligand>
        <name>GTP</name>
        <dbReference type="ChEBI" id="CHEBI:37565"/>
    </ligand>
</feature>
<accession>A0A0G3EIJ4</accession>
<reference evidence="12" key="1">
    <citation type="submission" date="2015-02" db="EMBL/GenBank/DDBJ databases">
        <title>Description and complete genome sequence of the first cultured representative of the subdivision 5 of the Verrucomicrobia phylum.</title>
        <authorList>
            <person name="Spring S."/>
            <person name="Bunk B."/>
            <person name="Sproer C."/>
            <person name="Klenk H.-P."/>
        </authorList>
    </citation>
    <scope>NUCLEOTIDE SEQUENCE [LARGE SCALE GENOMIC DNA]</scope>
    <source>
        <strain evidence="12">L21-Fru-AB</strain>
    </source>
</reference>
<dbReference type="SUPFAM" id="SSF52540">
    <property type="entry name" value="P-loop containing nucleoside triphosphate hydrolases"/>
    <property type="match status" value="1"/>
</dbReference>
<gene>
    <name evidence="6 11" type="primary">era</name>
    <name evidence="11" type="ORF">L21SP4_01387</name>
</gene>
<dbReference type="PATRIC" id="fig|1609981.3.peg.1441"/>
<evidence type="ECO:0000256" key="6">
    <source>
        <dbReference type="HAMAP-Rule" id="MF_00367"/>
    </source>
</evidence>
<feature type="region of interest" description="G4" evidence="7">
    <location>
        <begin position="126"/>
        <end position="129"/>
    </location>
</feature>
<dbReference type="KEGG" id="vbl:L21SP4_01387"/>
<comment type="similarity">
    <text evidence="1 6 7 8">Belongs to the TRAFAC class TrmE-Era-EngA-EngB-Septin-like GTPase superfamily. Era GTPase family.</text>
</comment>
<keyword evidence="3 6" id="KW-0547">Nucleotide-binding</keyword>
<dbReference type="InterPro" id="IPR005662">
    <property type="entry name" value="GTPase_Era-like"/>
</dbReference>
<dbReference type="EMBL" id="CP010904">
    <property type="protein sequence ID" value="AKJ64635.1"/>
    <property type="molecule type" value="Genomic_DNA"/>
</dbReference>
<sequence length="305" mass="34480">MTQPPLPSRSGIAALIGRANAGKSTLLNRMVEEKVAIVSGTAQTTRNLIRAVLTDPRGQIVFLDTPGIHRAKEPLGRRMNKIARNAADGVDAALLIVDASAPPAMEDEGWIRRLLFSESHVLVVLNKDDLGGRHARAYRDCWERVAEEKGRDRRAEWHTVSALTGAGIPELMERLFELMPAGPLLFPPDVLTDYPRKLNIGDLIREQFFRRLREEVPHALAVRVENIEETDAGGGWNISATVYVDRHSQKGIVIGHKGRLIKKVREEARREVRKMYDRPVALELRVKVEPKWRENYWILRELGYA</sequence>
<evidence type="ECO:0000256" key="1">
    <source>
        <dbReference type="ARBA" id="ARBA00007921"/>
    </source>
</evidence>
<feature type="binding site" evidence="6">
    <location>
        <begin position="64"/>
        <end position="68"/>
    </location>
    <ligand>
        <name>GTP</name>
        <dbReference type="ChEBI" id="CHEBI:37565"/>
    </ligand>
</feature>